<evidence type="ECO:0000259" key="2">
    <source>
        <dbReference type="Pfam" id="PF20469"/>
    </source>
</evidence>
<evidence type="ECO:0000259" key="1">
    <source>
        <dbReference type="Pfam" id="PF13175"/>
    </source>
</evidence>
<comment type="caution">
    <text evidence="3">The sequence shown here is derived from an EMBL/GenBank/DDBJ whole genome shotgun (WGS) entry which is preliminary data.</text>
</comment>
<dbReference type="OrthoDB" id="9801813at2"/>
<dbReference type="PANTHER" id="PTHR43581:SF4">
    <property type="entry name" value="ATP_GTP PHOSPHATASE"/>
    <property type="match status" value="1"/>
</dbReference>
<dbReference type="Gene3D" id="3.40.50.300">
    <property type="entry name" value="P-loop containing nucleotide triphosphate hydrolases"/>
    <property type="match status" value="1"/>
</dbReference>
<dbReference type="InterPro" id="IPR034139">
    <property type="entry name" value="TOPRIM_OLD"/>
</dbReference>
<dbReference type="RefSeq" id="WP_154548512.1">
    <property type="nucleotide sequence ID" value="NZ_VUMX01000012.1"/>
</dbReference>
<dbReference type="Proteomes" id="UP000438120">
    <property type="component" value="Unassembled WGS sequence"/>
</dbReference>
<dbReference type="PANTHER" id="PTHR43581">
    <property type="entry name" value="ATP/GTP PHOSPHATASE"/>
    <property type="match status" value="1"/>
</dbReference>
<gene>
    <name evidence="3" type="ORF">FYJ62_05440</name>
</gene>
<accession>A0A6A8ME91</accession>
<dbReference type="InterPro" id="IPR051396">
    <property type="entry name" value="Bact_Antivir_Def_Nuclease"/>
</dbReference>
<reference evidence="3 4" key="1">
    <citation type="submission" date="2019-08" db="EMBL/GenBank/DDBJ databases">
        <title>In-depth cultivation of the pig gut microbiome towards novel bacterial diversity and tailored functional studies.</title>
        <authorList>
            <person name="Wylensek D."/>
            <person name="Hitch T.C.A."/>
            <person name="Clavel T."/>
        </authorList>
    </citation>
    <scope>NUCLEOTIDE SEQUENCE [LARGE SCALE GENOMIC DNA]</scope>
    <source>
        <strain evidence="3 4">Bifido-178-WT-2B</strain>
    </source>
</reference>
<dbReference type="EMBL" id="VUMX01000012">
    <property type="protein sequence ID" value="MST87092.1"/>
    <property type="molecule type" value="Genomic_DNA"/>
</dbReference>
<protein>
    <submittedName>
        <fullName evidence="3">AAA family ATPase</fullName>
    </submittedName>
</protein>
<evidence type="ECO:0000313" key="3">
    <source>
        <dbReference type="EMBL" id="MST87092.1"/>
    </source>
</evidence>
<feature type="domain" description="OLD protein-like TOPRIM" evidence="2">
    <location>
        <begin position="320"/>
        <end position="391"/>
    </location>
</feature>
<feature type="domain" description="Endonuclease GajA/Old nuclease/RecF-like AAA" evidence="1">
    <location>
        <begin position="1"/>
        <end position="97"/>
    </location>
</feature>
<dbReference type="SUPFAM" id="SSF52540">
    <property type="entry name" value="P-loop containing nucleoside triphosphate hydrolases"/>
    <property type="match status" value="1"/>
</dbReference>
<keyword evidence="4" id="KW-1185">Reference proteome</keyword>
<evidence type="ECO:0000313" key="4">
    <source>
        <dbReference type="Proteomes" id="UP000438120"/>
    </source>
</evidence>
<sequence>MFLTGLHLRNFRGYRHLDLNLDPMTTLLGQNEAGKKTVLRALDIFFNGSAAKRPLKLQDLNQEALDRGDWEIAISCTFDQLTVKKVFDLKNYLAEKDYFREKTDEAFQEVNAGTLSRYRALISSLPLYVFFDEESKATSPLNFVVRSAIRDKRQEIKEVQDFLDARVGRNLSQILANYQELAPGPKPNFVFKEQNLADLIKQQTTIEESNLQTSSQIVLAFMLAQSENANIENVIYAFEENNLTKEEEDKLAQAALKLVAKGKQVILIPHTPYLMGLLPLEGARMVKQVAGQREFLQEEEVLEEAQKNLGVEADRRAVQSRCVLLVEGQEDVRFVTKVNQWMYEAGLVDQTFSQKGLFILPVGGCGSLISWLNFDLFSRLNEPWFIMIDSDKGTPEADQSRRHLRRIENKYPQNKSHVHATFKREIENYLVFKEDGQVLKFAPYEDVKLHMYNLMEKRHRSWAKDKTASKLMENMTLADLQDHYQRDGQDHRELVEFFLKIDHFMDQLP</sequence>
<dbReference type="Pfam" id="PF13175">
    <property type="entry name" value="AAA_15"/>
    <property type="match status" value="1"/>
</dbReference>
<dbReference type="AlphaFoldDB" id="A0A6A8ME91"/>
<proteinExistence type="predicted"/>
<dbReference type="InterPro" id="IPR041685">
    <property type="entry name" value="AAA_GajA/Old/RecF-like"/>
</dbReference>
<dbReference type="Pfam" id="PF20469">
    <property type="entry name" value="OLD-like_TOPRIM"/>
    <property type="match status" value="1"/>
</dbReference>
<dbReference type="InterPro" id="IPR027417">
    <property type="entry name" value="P-loop_NTPase"/>
</dbReference>
<organism evidence="3 4">
    <name type="scientific">Lactobacillus porci</name>
    <dbReference type="NCBI Taxonomy" id="2012477"/>
    <lineage>
        <taxon>Bacteria</taxon>
        <taxon>Bacillati</taxon>
        <taxon>Bacillota</taxon>
        <taxon>Bacilli</taxon>
        <taxon>Lactobacillales</taxon>
        <taxon>Lactobacillaceae</taxon>
        <taxon>Lactobacillus</taxon>
    </lineage>
</organism>
<name>A0A6A8ME91_9LACO</name>